<reference evidence="2" key="4">
    <citation type="submission" date="2019-03" db="UniProtKB">
        <authorList>
            <consortium name="EnsemblPlants"/>
        </authorList>
    </citation>
    <scope>IDENTIFICATION</scope>
</reference>
<proteinExistence type="predicted"/>
<feature type="compositionally biased region" description="Basic and acidic residues" evidence="1">
    <location>
        <begin position="157"/>
        <end position="169"/>
    </location>
</feature>
<reference evidence="2" key="3">
    <citation type="journal article" date="2017" name="Nature">
        <title>Genome sequence of the progenitor of the wheat D genome Aegilops tauschii.</title>
        <authorList>
            <person name="Luo M.C."/>
            <person name="Gu Y.Q."/>
            <person name="Puiu D."/>
            <person name="Wang H."/>
            <person name="Twardziok S.O."/>
            <person name="Deal K.R."/>
            <person name="Huo N."/>
            <person name="Zhu T."/>
            <person name="Wang L."/>
            <person name="Wang Y."/>
            <person name="McGuire P.E."/>
            <person name="Liu S."/>
            <person name="Long H."/>
            <person name="Ramasamy R.K."/>
            <person name="Rodriguez J.C."/>
            <person name="Van S.L."/>
            <person name="Yuan L."/>
            <person name="Wang Z."/>
            <person name="Xia Z."/>
            <person name="Xiao L."/>
            <person name="Anderson O.D."/>
            <person name="Ouyang S."/>
            <person name="Liang Y."/>
            <person name="Zimin A.V."/>
            <person name="Pertea G."/>
            <person name="Qi P."/>
            <person name="Bennetzen J.L."/>
            <person name="Dai X."/>
            <person name="Dawson M.W."/>
            <person name="Muller H.G."/>
            <person name="Kugler K."/>
            <person name="Rivarola-Duarte L."/>
            <person name="Spannagl M."/>
            <person name="Mayer K.F.X."/>
            <person name="Lu F.H."/>
            <person name="Bevan M.W."/>
            <person name="Leroy P."/>
            <person name="Li P."/>
            <person name="You F.M."/>
            <person name="Sun Q."/>
            <person name="Liu Z."/>
            <person name="Lyons E."/>
            <person name="Wicker T."/>
            <person name="Salzberg S.L."/>
            <person name="Devos K.M."/>
            <person name="Dvorak J."/>
        </authorList>
    </citation>
    <scope>NUCLEOTIDE SEQUENCE [LARGE SCALE GENOMIC DNA]</scope>
    <source>
        <strain evidence="2">cv. AL8/78</strain>
    </source>
</reference>
<organism evidence="2 3">
    <name type="scientific">Aegilops tauschii subsp. strangulata</name>
    <name type="common">Goatgrass</name>
    <dbReference type="NCBI Taxonomy" id="200361"/>
    <lineage>
        <taxon>Eukaryota</taxon>
        <taxon>Viridiplantae</taxon>
        <taxon>Streptophyta</taxon>
        <taxon>Embryophyta</taxon>
        <taxon>Tracheophyta</taxon>
        <taxon>Spermatophyta</taxon>
        <taxon>Magnoliopsida</taxon>
        <taxon>Liliopsida</taxon>
        <taxon>Poales</taxon>
        <taxon>Poaceae</taxon>
        <taxon>BOP clade</taxon>
        <taxon>Pooideae</taxon>
        <taxon>Triticodae</taxon>
        <taxon>Triticeae</taxon>
        <taxon>Triticinae</taxon>
        <taxon>Aegilops</taxon>
    </lineage>
</organism>
<sequence length="189" mass="21394">MRAHPTWQRPLGVTSLSFFTPFSLLARSPRLLHALTSDLLDLIIIEISSDNYQYKSRRRARRRRRDPHVHAGEDAFLAAGSTRDHREPPDPPRAIRSTSHTGTESQARRIYGSITRWRRSQRGKILTGNRSDSPDGQTGRCTAASQLAPRSPQAQPVDRRGTCEPESTRGFRGKNHGSQTHGLTLPRWR</sequence>
<dbReference type="Proteomes" id="UP000015105">
    <property type="component" value="Chromosome 1D"/>
</dbReference>
<dbReference type="Gramene" id="AET1Gv20566500.1">
    <property type="protein sequence ID" value="AET1Gv20566500.1"/>
    <property type="gene ID" value="AET1Gv20566500"/>
</dbReference>
<dbReference type="AlphaFoldDB" id="A0A452YY19"/>
<reference evidence="3" key="1">
    <citation type="journal article" date="2014" name="Science">
        <title>Ancient hybridizations among the ancestral genomes of bread wheat.</title>
        <authorList>
            <consortium name="International Wheat Genome Sequencing Consortium,"/>
            <person name="Marcussen T."/>
            <person name="Sandve S.R."/>
            <person name="Heier L."/>
            <person name="Spannagl M."/>
            <person name="Pfeifer M."/>
            <person name="Jakobsen K.S."/>
            <person name="Wulff B.B."/>
            <person name="Steuernagel B."/>
            <person name="Mayer K.F."/>
            <person name="Olsen O.A."/>
        </authorList>
    </citation>
    <scope>NUCLEOTIDE SEQUENCE [LARGE SCALE GENOMIC DNA]</scope>
    <source>
        <strain evidence="3">cv. AL8/78</strain>
    </source>
</reference>
<feature type="compositionally biased region" description="Polar residues" evidence="1">
    <location>
        <begin position="96"/>
        <end position="105"/>
    </location>
</feature>
<dbReference type="EnsemblPlants" id="AET1Gv20566500.1">
    <property type="protein sequence ID" value="AET1Gv20566500.1"/>
    <property type="gene ID" value="AET1Gv20566500"/>
</dbReference>
<evidence type="ECO:0000313" key="2">
    <source>
        <dbReference type="EnsemblPlants" id="AET1Gv20566500.1"/>
    </source>
</evidence>
<keyword evidence="3" id="KW-1185">Reference proteome</keyword>
<feature type="compositionally biased region" description="Basic residues" evidence="1">
    <location>
        <begin position="55"/>
        <end position="67"/>
    </location>
</feature>
<feature type="region of interest" description="Disordered" evidence="1">
    <location>
        <begin position="54"/>
        <end position="189"/>
    </location>
</feature>
<evidence type="ECO:0000256" key="1">
    <source>
        <dbReference type="SAM" id="MobiDB-lite"/>
    </source>
</evidence>
<reference evidence="3" key="2">
    <citation type="journal article" date="2017" name="Nat. Plants">
        <title>The Aegilops tauschii genome reveals multiple impacts of transposons.</title>
        <authorList>
            <person name="Zhao G."/>
            <person name="Zou C."/>
            <person name="Li K."/>
            <person name="Wang K."/>
            <person name="Li T."/>
            <person name="Gao L."/>
            <person name="Zhang X."/>
            <person name="Wang H."/>
            <person name="Yang Z."/>
            <person name="Liu X."/>
            <person name="Jiang W."/>
            <person name="Mao L."/>
            <person name="Kong X."/>
            <person name="Jiao Y."/>
            <person name="Jia J."/>
        </authorList>
    </citation>
    <scope>NUCLEOTIDE SEQUENCE [LARGE SCALE GENOMIC DNA]</scope>
    <source>
        <strain evidence="3">cv. AL8/78</strain>
    </source>
</reference>
<accession>A0A452YY19</accession>
<feature type="compositionally biased region" description="Polar residues" evidence="1">
    <location>
        <begin position="128"/>
        <end position="145"/>
    </location>
</feature>
<protein>
    <submittedName>
        <fullName evidence="2">Uncharacterized protein</fullName>
    </submittedName>
</protein>
<reference evidence="2" key="5">
    <citation type="journal article" date="2021" name="G3 (Bethesda)">
        <title>Aegilops tauschii genome assembly Aet v5.0 features greater sequence contiguity and improved annotation.</title>
        <authorList>
            <person name="Wang L."/>
            <person name="Zhu T."/>
            <person name="Rodriguez J.C."/>
            <person name="Deal K.R."/>
            <person name="Dubcovsky J."/>
            <person name="McGuire P.E."/>
            <person name="Lux T."/>
            <person name="Spannagl M."/>
            <person name="Mayer K.F.X."/>
            <person name="Baldrich P."/>
            <person name="Meyers B.C."/>
            <person name="Huo N."/>
            <person name="Gu Y.Q."/>
            <person name="Zhou H."/>
            <person name="Devos K.M."/>
            <person name="Bennetzen J.L."/>
            <person name="Unver T."/>
            <person name="Budak H."/>
            <person name="Gulick P.J."/>
            <person name="Galiba G."/>
            <person name="Kalapos B."/>
            <person name="Nelson D.R."/>
            <person name="Li P."/>
            <person name="You F.M."/>
            <person name="Luo M.C."/>
            <person name="Dvorak J."/>
        </authorList>
    </citation>
    <scope>NUCLEOTIDE SEQUENCE [LARGE SCALE GENOMIC DNA]</scope>
    <source>
        <strain evidence="2">cv. AL8/78</strain>
    </source>
</reference>
<name>A0A452YY19_AEGTS</name>
<evidence type="ECO:0000313" key="3">
    <source>
        <dbReference type="Proteomes" id="UP000015105"/>
    </source>
</evidence>